<accession>A0A418YBP3</accession>
<dbReference type="Gene3D" id="1.25.40.20">
    <property type="entry name" value="Ankyrin repeat-containing domain"/>
    <property type="match status" value="1"/>
</dbReference>
<evidence type="ECO:0000313" key="3">
    <source>
        <dbReference type="Proteomes" id="UP000283255"/>
    </source>
</evidence>
<keyword evidence="1" id="KW-0472">Membrane</keyword>
<sequence>MYQRTAYNSKHVPLQKPAVKKGLLAKFFSTATRFSFTQTCDVLATKALSYYKPSHWHRDESKQQQQPETAFAWNEQTMGHDTMSPWSVVYLNVTGLSKFFILYFLPFSLIVLLVSFIFDDFSVSELVKILEKYALISLPFAVFWAQGELLNRGYFMLPFLKAQRAYELNRRTGMVTLYRHNKPYFTHPFIEFDCFLNAAPGHQGLMNYSLLLVHRYNGYRHGVPLHLMLPSNQLIDEYKRFWNMVQQYMDISRPLPDILMLEAVRNKDETTRIYDATHPRESHYWRQMSDEVFDQKLDALAIEQLQQPATGAVINIFAEEGHQQCSECNTWSPEGERHCTECHHPFAIDNAAIPEPALHQAVWQGDWAKARSLLAQGASIHEVNEQGRTAMDLAQEREDKLMIELLETHGEVGNEVPH</sequence>
<organism evidence="2 3">
    <name type="scientific">Motilimonas pumila</name>
    <dbReference type="NCBI Taxonomy" id="2303987"/>
    <lineage>
        <taxon>Bacteria</taxon>
        <taxon>Pseudomonadati</taxon>
        <taxon>Pseudomonadota</taxon>
        <taxon>Gammaproteobacteria</taxon>
        <taxon>Alteromonadales</taxon>
        <taxon>Alteromonadales genera incertae sedis</taxon>
        <taxon>Motilimonas</taxon>
    </lineage>
</organism>
<proteinExistence type="predicted"/>
<dbReference type="Proteomes" id="UP000283255">
    <property type="component" value="Unassembled WGS sequence"/>
</dbReference>
<dbReference type="AlphaFoldDB" id="A0A418YBP3"/>
<feature type="transmembrane region" description="Helical" evidence="1">
    <location>
        <begin position="100"/>
        <end position="118"/>
    </location>
</feature>
<dbReference type="OrthoDB" id="6160351at2"/>
<dbReference type="InterPro" id="IPR036770">
    <property type="entry name" value="Ankyrin_rpt-contain_sf"/>
</dbReference>
<evidence type="ECO:0000313" key="2">
    <source>
        <dbReference type="EMBL" id="RJG41896.1"/>
    </source>
</evidence>
<feature type="transmembrane region" description="Helical" evidence="1">
    <location>
        <begin position="133"/>
        <end position="151"/>
    </location>
</feature>
<dbReference type="SUPFAM" id="SSF48403">
    <property type="entry name" value="Ankyrin repeat"/>
    <property type="match status" value="1"/>
</dbReference>
<keyword evidence="3" id="KW-1185">Reference proteome</keyword>
<keyword evidence="1" id="KW-0812">Transmembrane</keyword>
<reference evidence="2 3" key="2">
    <citation type="submission" date="2019-01" db="EMBL/GenBank/DDBJ databases">
        <title>Motilimonas pumilus sp. nov., isolated from the gut of sea cucumber (Apostichopus japonicus).</title>
        <authorList>
            <person name="Wang F.-Q."/>
            <person name="Ren L.-H."/>
            <person name="Lin Y.-W."/>
            <person name="Sun G.-H."/>
            <person name="Du Z.-J."/>
            <person name="Zhao J.-X."/>
            <person name="Liu X.-J."/>
            <person name="Liu L.-J."/>
        </authorList>
    </citation>
    <scope>NUCLEOTIDE SEQUENCE [LARGE SCALE GENOMIC DNA]</scope>
    <source>
        <strain evidence="2 3">PLHSC7-2</strain>
    </source>
</reference>
<dbReference type="RefSeq" id="WP_119911701.1">
    <property type="nucleotide sequence ID" value="NZ_QZCH01000023.1"/>
</dbReference>
<name>A0A418YBP3_9GAMM</name>
<keyword evidence="1" id="KW-1133">Transmembrane helix</keyword>
<evidence type="ECO:0000256" key="1">
    <source>
        <dbReference type="SAM" id="Phobius"/>
    </source>
</evidence>
<dbReference type="EMBL" id="QZCH01000023">
    <property type="protein sequence ID" value="RJG41896.1"/>
    <property type="molecule type" value="Genomic_DNA"/>
</dbReference>
<reference evidence="2 3" key="1">
    <citation type="submission" date="2018-09" db="EMBL/GenBank/DDBJ databases">
        <authorList>
            <person name="Wang F."/>
        </authorList>
    </citation>
    <scope>NUCLEOTIDE SEQUENCE [LARGE SCALE GENOMIC DNA]</scope>
    <source>
        <strain evidence="2 3">PLHSC7-2</strain>
    </source>
</reference>
<protein>
    <submittedName>
        <fullName evidence="2">Ankyrin repeat domain-containing protein</fullName>
    </submittedName>
</protein>
<gene>
    <name evidence="2" type="ORF">D1Z90_15500</name>
</gene>
<comment type="caution">
    <text evidence="2">The sequence shown here is derived from an EMBL/GenBank/DDBJ whole genome shotgun (WGS) entry which is preliminary data.</text>
</comment>